<keyword evidence="2" id="KW-1185">Reference proteome</keyword>
<keyword evidence="1" id="KW-0808">Transferase</keyword>
<dbReference type="Proteomes" id="UP001147760">
    <property type="component" value="Unassembled WGS sequence"/>
</dbReference>
<dbReference type="AlphaFoldDB" id="A0A9X0BHV2"/>
<comment type="caution">
    <text evidence="1">The sequence shown here is derived from an EMBL/GenBank/DDBJ whole genome shotgun (WGS) entry which is preliminary data.</text>
</comment>
<dbReference type="GO" id="GO:0016301">
    <property type="term" value="F:kinase activity"/>
    <property type="evidence" value="ECO:0007669"/>
    <property type="project" value="UniProtKB-KW"/>
</dbReference>
<dbReference type="EMBL" id="JAPWDO010000007">
    <property type="protein sequence ID" value="KAJ5462368.1"/>
    <property type="molecule type" value="Genomic_DNA"/>
</dbReference>
<evidence type="ECO:0000313" key="1">
    <source>
        <dbReference type="EMBL" id="KAJ5462368.1"/>
    </source>
</evidence>
<keyword evidence="1" id="KW-0418">Kinase</keyword>
<accession>A0A9X0BHV2</accession>
<dbReference type="OrthoDB" id="2906425at2759"/>
<sequence>MNFRLIPRCFLPDFTWKDNIRRISKERVPPTPRPTHPRLRRIWGILHDFMQRFSQSYCNWVGIPFDNQIAQLPFGLILKWSDGTLIEEVLAMQVARAAGFPVPRVICYGDHPDTPHAPVSILMTRMPGEQLGQAYETLSREDKDSVLQKPKGYLEAVAGRIRGARIESVLWWVLQL</sequence>
<evidence type="ECO:0000313" key="2">
    <source>
        <dbReference type="Proteomes" id="UP001147760"/>
    </source>
</evidence>
<proteinExistence type="predicted"/>
<name>A0A9X0BHV2_9EURO</name>
<reference evidence="1" key="1">
    <citation type="submission" date="2022-12" db="EMBL/GenBank/DDBJ databases">
        <authorList>
            <person name="Petersen C."/>
        </authorList>
    </citation>
    <scope>NUCLEOTIDE SEQUENCE</scope>
    <source>
        <strain evidence="1">IBT 17660</strain>
    </source>
</reference>
<organism evidence="1 2">
    <name type="scientific">Penicillium desertorum</name>
    <dbReference type="NCBI Taxonomy" id="1303715"/>
    <lineage>
        <taxon>Eukaryota</taxon>
        <taxon>Fungi</taxon>
        <taxon>Dikarya</taxon>
        <taxon>Ascomycota</taxon>
        <taxon>Pezizomycotina</taxon>
        <taxon>Eurotiomycetes</taxon>
        <taxon>Eurotiomycetidae</taxon>
        <taxon>Eurotiales</taxon>
        <taxon>Aspergillaceae</taxon>
        <taxon>Penicillium</taxon>
    </lineage>
</organism>
<reference evidence="1" key="2">
    <citation type="journal article" date="2023" name="IMA Fungus">
        <title>Comparative genomic study of the Penicillium genus elucidates a diverse pangenome and 15 lateral gene transfer events.</title>
        <authorList>
            <person name="Petersen C."/>
            <person name="Sorensen T."/>
            <person name="Nielsen M.R."/>
            <person name="Sondergaard T.E."/>
            <person name="Sorensen J.L."/>
            <person name="Fitzpatrick D.A."/>
            <person name="Frisvad J.C."/>
            <person name="Nielsen K.L."/>
        </authorList>
    </citation>
    <scope>NUCLEOTIDE SEQUENCE</scope>
    <source>
        <strain evidence="1">IBT 17660</strain>
    </source>
</reference>
<gene>
    <name evidence="1" type="ORF">N7530_010573</name>
</gene>
<protein>
    <submittedName>
        <fullName evidence="1">Kinase-like protein</fullName>
    </submittedName>
</protein>